<dbReference type="Gene3D" id="3.40.50.1820">
    <property type="entry name" value="alpha/beta hydrolase"/>
    <property type="match status" value="1"/>
</dbReference>
<dbReference type="SUPFAM" id="SSF161084">
    <property type="entry name" value="MAPEG domain-like"/>
    <property type="match status" value="1"/>
</dbReference>
<dbReference type="InterPro" id="IPR029058">
    <property type="entry name" value="AB_hydrolase_fold"/>
</dbReference>
<dbReference type="PANTHER" id="PTHR12482:SF4">
    <property type="entry name" value="ALPHA_BETA-HYDROLASES SUPERFAMILY PROTEIN"/>
    <property type="match status" value="1"/>
</dbReference>
<comment type="caution">
    <text evidence="2">The sequence shown here is derived from an EMBL/GenBank/DDBJ whole genome shotgun (WGS) entry which is preliminary data.</text>
</comment>
<evidence type="ECO:0000313" key="2">
    <source>
        <dbReference type="EMBL" id="KAF2310383.1"/>
    </source>
</evidence>
<dbReference type="PANTHER" id="PTHR12482">
    <property type="entry name" value="LIPASE ROG1-RELATED-RELATED"/>
    <property type="match status" value="1"/>
</dbReference>
<protein>
    <recommendedName>
        <fullName evidence="1">DUF676 domain-containing protein</fullName>
    </recommendedName>
</protein>
<dbReference type="FunFam" id="3.40.50.1820:FF:000216">
    <property type="entry name" value="Alpha/beta-Hydrolases superfamily protein"/>
    <property type="match status" value="1"/>
</dbReference>
<dbReference type="InterPro" id="IPR023352">
    <property type="entry name" value="MAPEG-like_dom_sf"/>
</dbReference>
<sequence>MIAATSLLLSPKQIAVFNSGHHYSGSLFCSIPLGFVSNLGFGGERALSTVGGPRMMGYLRRIGGGWFKGGNGKALKIEADGGGEDVFYAAAAKARDPPDHIVIMINGIVGSSADWKYAAEQFVKKLPDKVIVHRSECNYSKLTFDGVDLMGERLAKEILAVVKHKPELRKISFVAHSLGGLVARYAIARLYENLPKLGLSSLSVNSLSQEHMNSVQCPEQLYEARIAGLEPTNFITFATPHLGSRGNKQLPFLCGLHFLERRASQTAHLIVGRTGKHLFLTDNDGGKPPLLLQMVNDSDDLRFISALRAFKRRVAYANANYDHMVGWRTSSIRRQQELPKPNLLVTNQKYPHIVYVEQETMSNCRNKESTAIRDQTTDLEEEMIKGLTQVPWERVDVSFHKSRQRYIAHSTIQVGKARKKYKVPYPTLYALESESKDAKLFNCVMFAFHFAFRCKNFDGFWVFHNLIALEYEIKCRRHKNSLEMMPMFFVFWCWWAVMDIIP</sequence>
<feature type="domain" description="DUF676" evidence="1">
    <location>
        <begin position="98"/>
        <end position="329"/>
    </location>
</feature>
<dbReference type="InterPro" id="IPR007751">
    <property type="entry name" value="DUF676_lipase-like"/>
</dbReference>
<gene>
    <name evidence="2" type="ORF">GH714_008720</name>
</gene>
<evidence type="ECO:0000259" key="1">
    <source>
        <dbReference type="Pfam" id="PF05057"/>
    </source>
</evidence>
<accession>A0A6A6MDC3</accession>
<dbReference type="InterPro" id="IPR044294">
    <property type="entry name" value="Lipase-like"/>
</dbReference>
<proteinExistence type="predicted"/>
<evidence type="ECO:0000313" key="3">
    <source>
        <dbReference type="Proteomes" id="UP000467840"/>
    </source>
</evidence>
<dbReference type="Pfam" id="PF05057">
    <property type="entry name" value="DUF676"/>
    <property type="match status" value="1"/>
</dbReference>
<dbReference type="SUPFAM" id="SSF53474">
    <property type="entry name" value="alpha/beta-Hydrolases"/>
    <property type="match status" value="1"/>
</dbReference>
<dbReference type="EMBL" id="JAAGAX010000006">
    <property type="protein sequence ID" value="KAF2310383.1"/>
    <property type="molecule type" value="Genomic_DNA"/>
</dbReference>
<name>A0A6A6MDC3_HEVBR</name>
<reference evidence="2 3" key="1">
    <citation type="journal article" date="2020" name="Mol. Plant">
        <title>The Chromosome-Based Rubber Tree Genome Provides New Insights into Spurge Genome Evolution and Rubber Biosynthesis.</title>
        <authorList>
            <person name="Liu J."/>
            <person name="Shi C."/>
            <person name="Shi C.C."/>
            <person name="Li W."/>
            <person name="Zhang Q.J."/>
            <person name="Zhang Y."/>
            <person name="Li K."/>
            <person name="Lu H.F."/>
            <person name="Shi C."/>
            <person name="Zhu S.T."/>
            <person name="Xiao Z.Y."/>
            <person name="Nan H."/>
            <person name="Yue Y."/>
            <person name="Zhu X.G."/>
            <person name="Wu Y."/>
            <person name="Hong X.N."/>
            <person name="Fan G.Y."/>
            <person name="Tong Y."/>
            <person name="Zhang D."/>
            <person name="Mao C.L."/>
            <person name="Liu Y.L."/>
            <person name="Hao S.J."/>
            <person name="Liu W.Q."/>
            <person name="Lv M.Q."/>
            <person name="Zhang H.B."/>
            <person name="Liu Y."/>
            <person name="Hu-Tang G.R."/>
            <person name="Wang J.P."/>
            <person name="Wang J.H."/>
            <person name="Sun Y.H."/>
            <person name="Ni S.B."/>
            <person name="Chen W.B."/>
            <person name="Zhang X.C."/>
            <person name="Jiao Y.N."/>
            <person name="Eichler E.E."/>
            <person name="Li G.H."/>
            <person name="Liu X."/>
            <person name="Gao L.Z."/>
        </authorList>
    </citation>
    <scope>NUCLEOTIDE SEQUENCE [LARGE SCALE GENOMIC DNA]</scope>
    <source>
        <strain evidence="3">cv. GT1</strain>
        <tissue evidence="2">Leaf</tissue>
    </source>
</reference>
<dbReference type="Gene3D" id="1.20.120.550">
    <property type="entry name" value="Membrane associated eicosanoid/glutathione metabolism-like domain"/>
    <property type="match status" value="1"/>
</dbReference>
<dbReference type="AlphaFoldDB" id="A0A6A6MDC3"/>
<keyword evidence="3" id="KW-1185">Reference proteome</keyword>
<dbReference type="Proteomes" id="UP000467840">
    <property type="component" value="Chromosome 14"/>
</dbReference>
<organism evidence="2 3">
    <name type="scientific">Hevea brasiliensis</name>
    <name type="common">Para rubber tree</name>
    <name type="synonym">Siphonia brasiliensis</name>
    <dbReference type="NCBI Taxonomy" id="3981"/>
    <lineage>
        <taxon>Eukaryota</taxon>
        <taxon>Viridiplantae</taxon>
        <taxon>Streptophyta</taxon>
        <taxon>Embryophyta</taxon>
        <taxon>Tracheophyta</taxon>
        <taxon>Spermatophyta</taxon>
        <taxon>Magnoliopsida</taxon>
        <taxon>eudicotyledons</taxon>
        <taxon>Gunneridae</taxon>
        <taxon>Pentapetalae</taxon>
        <taxon>rosids</taxon>
        <taxon>fabids</taxon>
        <taxon>Malpighiales</taxon>
        <taxon>Euphorbiaceae</taxon>
        <taxon>Crotonoideae</taxon>
        <taxon>Micrandreae</taxon>
        <taxon>Hevea</taxon>
    </lineage>
</organism>